<sequence length="229" mass="25219">MTEISPLFQNALQAFGEPRDGKKPQAEFIASARGRIPDSLVDFWVAYGWGIWLDGYFQLCDPARYRPILETILEGDPDFNASRSHVIGFSAFGSLLVWNEDHRVMDIDMLYRRITCRAFFKGAATKADTAVAIAIGNVNDAAYDPPDKVGKPVFKRVRSICGQLDFGEIYRPKLEPALGGVIEAESFQRVSALEAMAIAAQLEPFTLFDSTKPTVPAVRRIGRGNGGSA</sequence>
<dbReference type="RefSeq" id="WP_374841252.1">
    <property type="nucleotide sequence ID" value="NZ_JBHEEW010000020.1"/>
</dbReference>
<proteinExistence type="predicted"/>
<gene>
    <name evidence="2" type="ORF">ACFQ33_20710</name>
</gene>
<evidence type="ECO:0000259" key="1">
    <source>
        <dbReference type="Pfam" id="PF08887"/>
    </source>
</evidence>
<dbReference type="InterPro" id="IPR014983">
    <property type="entry name" value="GAD-rel"/>
</dbReference>
<accession>A0ABW3Z242</accession>
<evidence type="ECO:0000313" key="3">
    <source>
        <dbReference type="Proteomes" id="UP001597173"/>
    </source>
</evidence>
<dbReference type="Pfam" id="PF08887">
    <property type="entry name" value="GAD-like"/>
    <property type="match status" value="1"/>
</dbReference>
<comment type="caution">
    <text evidence="2">The sequence shown here is derived from an EMBL/GenBank/DDBJ whole genome shotgun (WGS) entry which is preliminary data.</text>
</comment>
<dbReference type="EMBL" id="JBHTNF010000022">
    <property type="protein sequence ID" value="MFD1330315.1"/>
    <property type="molecule type" value="Genomic_DNA"/>
</dbReference>
<feature type="domain" description="GAD-related" evidence="1">
    <location>
        <begin position="8"/>
        <end position="107"/>
    </location>
</feature>
<keyword evidence="3" id="KW-1185">Reference proteome</keyword>
<evidence type="ECO:0000313" key="2">
    <source>
        <dbReference type="EMBL" id="MFD1330315.1"/>
    </source>
</evidence>
<dbReference type="Proteomes" id="UP001597173">
    <property type="component" value="Unassembled WGS sequence"/>
</dbReference>
<reference evidence="3" key="1">
    <citation type="journal article" date="2019" name="Int. J. Syst. Evol. Microbiol.">
        <title>The Global Catalogue of Microorganisms (GCM) 10K type strain sequencing project: providing services to taxonomists for standard genome sequencing and annotation.</title>
        <authorList>
            <consortium name="The Broad Institute Genomics Platform"/>
            <consortium name="The Broad Institute Genome Sequencing Center for Infectious Disease"/>
            <person name="Wu L."/>
            <person name="Ma J."/>
        </authorList>
    </citation>
    <scope>NUCLEOTIDE SEQUENCE [LARGE SCALE GENOMIC DNA]</scope>
    <source>
        <strain evidence="3">CCUG 55609</strain>
    </source>
</reference>
<name>A0ABW3Z242_MYCRA</name>
<organism evidence="2 3">
    <name type="scientific">Mycoplana ramosa</name>
    <name type="common">Mycoplana bullata</name>
    <dbReference type="NCBI Taxonomy" id="40837"/>
    <lineage>
        <taxon>Bacteria</taxon>
        <taxon>Pseudomonadati</taxon>
        <taxon>Pseudomonadota</taxon>
        <taxon>Alphaproteobacteria</taxon>
        <taxon>Hyphomicrobiales</taxon>
        <taxon>Rhizobiaceae</taxon>
        <taxon>Mycoplana</taxon>
    </lineage>
</organism>
<protein>
    <submittedName>
        <fullName evidence="2">GAD-like domain-containing protein</fullName>
    </submittedName>
</protein>